<dbReference type="EMBL" id="JYDH01004813">
    <property type="protein sequence ID" value="KRY03812.1"/>
    <property type="molecule type" value="Genomic_DNA"/>
</dbReference>
<gene>
    <name evidence="2" type="ORF">T01_12908</name>
    <name evidence="1" type="ORF">T01_3727</name>
</gene>
<comment type="caution">
    <text evidence="2">The sequence shown here is derived from an EMBL/GenBank/DDBJ whole genome shotgun (WGS) entry which is preliminary data.</text>
</comment>
<dbReference type="Proteomes" id="UP000054776">
    <property type="component" value="Unassembled WGS sequence"/>
</dbReference>
<dbReference type="AlphaFoldDB" id="A0A0V0YU19"/>
<evidence type="ECO:0000313" key="3">
    <source>
        <dbReference type="Proteomes" id="UP000054776"/>
    </source>
</evidence>
<dbReference type="InParanoid" id="A0A0V0YU19"/>
<keyword evidence="3" id="KW-1185">Reference proteome</keyword>
<proteinExistence type="predicted"/>
<evidence type="ECO:0000313" key="1">
    <source>
        <dbReference type="EMBL" id="KRY03568.1"/>
    </source>
</evidence>
<sequence>MMGPQRHMRLQILVIKLPASRTLETTHDCLAHRWLSDFGMTSIAHAYDRMCE</sequence>
<accession>A0A0V0YU19</accession>
<evidence type="ECO:0000313" key="2">
    <source>
        <dbReference type="EMBL" id="KRY03812.1"/>
    </source>
</evidence>
<reference evidence="2 3" key="1">
    <citation type="submission" date="2015-01" db="EMBL/GenBank/DDBJ databases">
        <title>Evolution of Trichinella species and genotypes.</title>
        <authorList>
            <person name="Korhonen P.K."/>
            <person name="Edoardo P."/>
            <person name="Giuseppe L.R."/>
            <person name="Gasser R.B."/>
        </authorList>
    </citation>
    <scope>NUCLEOTIDE SEQUENCE [LARGE SCALE GENOMIC DNA]</scope>
    <source>
        <strain evidence="2">ISS3</strain>
    </source>
</reference>
<dbReference type="EMBL" id="JYDH01005031">
    <property type="protein sequence ID" value="KRY03568.1"/>
    <property type="molecule type" value="Genomic_DNA"/>
</dbReference>
<protein>
    <submittedName>
        <fullName evidence="2">Uncharacterized protein</fullName>
    </submittedName>
</protein>
<name>A0A0V0YU19_TRISP</name>
<organism evidence="2 3">
    <name type="scientific">Trichinella spiralis</name>
    <name type="common">Trichina worm</name>
    <dbReference type="NCBI Taxonomy" id="6334"/>
    <lineage>
        <taxon>Eukaryota</taxon>
        <taxon>Metazoa</taxon>
        <taxon>Ecdysozoa</taxon>
        <taxon>Nematoda</taxon>
        <taxon>Enoplea</taxon>
        <taxon>Dorylaimia</taxon>
        <taxon>Trichinellida</taxon>
        <taxon>Trichinellidae</taxon>
        <taxon>Trichinella</taxon>
    </lineage>
</organism>